<evidence type="ECO:0000256" key="5">
    <source>
        <dbReference type="PIRNR" id="PIRNR000197"/>
    </source>
</evidence>
<dbReference type="PANTHER" id="PTHR42862">
    <property type="entry name" value="DELTA-1-PYRROLINE-5-CARBOXYLATE DEHYDROGENASE 1, ISOFORM A-RELATED"/>
    <property type="match status" value="1"/>
</dbReference>
<evidence type="ECO:0000256" key="4">
    <source>
        <dbReference type="ARBA" id="ARBA00048142"/>
    </source>
</evidence>
<evidence type="ECO:0000256" key="6">
    <source>
        <dbReference type="PIRSR" id="PIRSR000197-1"/>
    </source>
</evidence>
<dbReference type="Proteomes" id="UP000014115">
    <property type="component" value="Unassembled WGS sequence"/>
</dbReference>
<sequence>MFKASEVLTQSHQGSDLELLQKAITDNYIVDENAYMEELMSLVPDDDDTVSAVTERATKLVEQVRGSTDDNMVDAFLQEYSLDTKEGIMLMCLAEALLRIPDATTADALIQDRLSAGDWQKHMGKSASWLVNSGTWALALTNNVINPTGTAMETPRNSFRRMLRRLGSPIVRKATYTAMRIMGKQFVLGRNIHEALKESRDNRDKGYTHAYDMLGEAALTMRDADRYFDDYVNSIKTVAKEDFNNPDAPRPTISIKLSALHPRYDAANHERVLTELASRLTELVKLAKEADVGVTIDAEEADRHELSMELFEKVYRSGVCKGWPRFGLVVQAYSKRALPTLCWITALARECGDEIPVRLVKGAYWDTEIKLCQQNGLSGYPVFTRKAGTDVSYLACARYLLSDDTDGAIYPQFATHNAQTVVSIQHMNQVHKRRIEFQRLHGMGQALYDTLLEQQSDLTVRIYAPVGQHKDLLPYLVRRLLENGANSSFVHKLLDPQTPVKELVVHPMTTLAQRPSLANHKIPLPADIYGERKNSAGLNMNIHSQADDFLAAVQQYRDKQWQAGPIVNGETVDTEHSVSITSPQNLQQQVGRIYWGDKKLSEKALTAANKAYKRWRDTSADERATALEKWADLLEANFNELIALCSLEAGKGLQDGIDEVREAVDFCRYYATQARELMGGPIKLPGPTGETNELMVEGRGTFICISPWNFPLAIFTGQVAAALVTGNCVIAKPAEQTGLIAYRAVQLALEAGIPGDVLHYMPGSGAEVGSYLTSQEEIGGVCFTGSTYTAQAINRALAARTGAIVPLIAETGGQNCMMVDSTALPEQVVTDVVGSAFKSAGQRCSALRVLYVQDDIADRVIDLLKGAMAELKVGDPMLHETDVGPVIDGVAKSNLEQHISDIQQAGRLIARAPMPDETQQGTYVAPTAIEIDSISQLVKENFGPILHVIRYKTSELDKVVDSINGTGFGLTFGIHSRNETFSYDIASRIDVGNVYINRNQIGAVVGVQPFGGRGMSGTGPKAGGPHYLHRFITEKTRTDNITAVGGNATLLSLGD</sequence>
<dbReference type="eggNOG" id="COG4230">
    <property type="taxonomic scope" value="Bacteria"/>
</dbReference>
<dbReference type="PATRIC" id="fig|740709.3.peg.1552"/>
<dbReference type="InterPro" id="IPR016162">
    <property type="entry name" value="Ald_DH_N"/>
</dbReference>
<dbReference type="CDD" id="cd07125">
    <property type="entry name" value="ALDH_PutA-P5CDH"/>
    <property type="match status" value="1"/>
</dbReference>
<evidence type="ECO:0000256" key="3">
    <source>
        <dbReference type="ARBA" id="ARBA00023027"/>
    </source>
</evidence>
<accession>K2KAZ0</accession>
<dbReference type="NCBIfam" id="TIGR01238">
    <property type="entry name" value="D1pyr5carbox3"/>
    <property type="match status" value="1"/>
</dbReference>
<dbReference type="Gene3D" id="3.40.605.10">
    <property type="entry name" value="Aldehyde Dehydrogenase, Chain A, domain 1"/>
    <property type="match status" value="1"/>
</dbReference>
<dbReference type="AlphaFoldDB" id="K2KAZ0"/>
<dbReference type="eggNOG" id="COG0506">
    <property type="taxonomic scope" value="Bacteria"/>
</dbReference>
<dbReference type="GO" id="GO:0009898">
    <property type="term" value="C:cytoplasmic side of plasma membrane"/>
    <property type="evidence" value="ECO:0007669"/>
    <property type="project" value="TreeGrafter"/>
</dbReference>
<dbReference type="Pfam" id="PF01619">
    <property type="entry name" value="Pro_dh"/>
    <property type="match status" value="1"/>
</dbReference>
<keyword evidence="5" id="KW-0678">Repressor</keyword>
<dbReference type="Pfam" id="PF00171">
    <property type="entry name" value="Aldedh"/>
    <property type="match status" value="1"/>
</dbReference>
<comment type="catalytic activity">
    <reaction evidence="4 5">
        <text>L-glutamate 5-semialdehyde + NAD(+) + H2O = L-glutamate + NADH + 2 H(+)</text>
        <dbReference type="Rhea" id="RHEA:30235"/>
        <dbReference type="ChEBI" id="CHEBI:15377"/>
        <dbReference type="ChEBI" id="CHEBI:15378"/>
        <dbReference type="ChEBI" id="CHEBI:29985"/>
        <dbReference type="ChEBI" id="CHEBI:57540"/>
        <dbReference type="ChEBI" id="CHEBI:57945"/>
        <dbReference type="ChEBI" id="CHEBI:58066"/>
        <dbReference type="EC" id="1.2.1.88"/>
    </reaction>
</comment>
<dbReference type="OrthoDB" id="9812625at2"/>
<keyword evidence="5" id="KW-0238">DNA-binding</keyword>
<organism evidence="10 11">
    <name type="scientific">Idiomarina xiamenensis 10-D-4</name>
    <dbReference type="NCBI Taxonomy" id="740709"/>
    <lineage>
        <taxon>Bacteria</taxon>
        <taxon>Pseudomonadati</taxon>
        <taxon>Pseudomonadota</taxon>
        <taxon>Gammaproteobacteria</taxon>
        <taxon>Alteromonadales</taxon>
        <taxon>Idiomarinaceae</taxon>
        <taxon>Idiomarina</taxon>
    </lineage>
</organism>
<dbReference type="InterPro" id="IPR016163">
    <property type="entry name" value="Ald_DH_C"/>
</dbReference>
<dbReference type="RefSeq" id="WP_008488744.1">
    <property type="nucleotide sequence ID" value="NZ_AMRG01000008.1"/>
</dbReference>
<feature type="domain" description="Aldehyde dehydrogenase" evidence="7">
    <location>
        <begin position="576"/>
        <end position="1036"/>
    </location>
</feature>
<feature type="active site" evidence="6">
    <location>
        <position position="844"/>
    </location>
</feature>
<dbReference type="GO" id="GO:0003677">
    <property type="term" value="F:DNA binding"/>
    <property type="evidence" value="ECO:0007669"/>
    <property type="project" value="UniProtKB-KW"/>
</dbReference>
<comment type="pathway">
    <text evidence="5">Amino-acid degradation; L-proline degradation into L-glutamate; L-glutamate from L-proline: step 1/2.</text>
</comment>
<evidence type="ECO:0000259" key="8">
    <source>
        <dbReference type="Pfam" id="PF01619"/>
    </source>
</evidence>
<dbReference type="SUPFAM" id="SSF81935">
    <property type="entry name" value="N-terminal domain of bifunctional PutA protein"/>
    <property type="match status" value="1"/>
</dbReference>
<reference evidence="10 11" key="1">
    <citation type="journal article" date="2012" name="J. Bacteriol.">
        <title>Genome Sequence of Idiomarina xiamenensis Type Strain 10-D-4.</title>
        <authorList>
            <person name="Lai Q."/>
            <person name="Wang L."/>
            <person name="Wang W."/>
            <person name="Shao Z."/>
        </authorList>
    </citation>
    <scope>NUCLEOTIDE SEQUENCE [LARGE SCALE GENOMIC DNA]</scope>
    <source>
        <strain evidence="10 11">10-D-4</strain>
    </source>
</reference>
<dbReference type="STRING" id="740709.A10D4_07635"/>
<keyword evidence="5" id="KW-0805">Transcription regulation</keyword>
<keyword evidence="2 5" id="KW-0560">Oxidoreductase</keyword>
<keyword evidence="11" id="KW-1185">Reference proteome</keyword>
<keyword evidence="5" id="KW-0804">Transcription</keyword>
<comment type="caution">
    <text evidence="10">The sequence shown here is derived from an EMBL/GenBank/DDBJ whole genome shotgun (WGS) entry which is preliminary data.</text>
</comment>
<dbReference type="InterPro" id="IPR005933">
    <property type="entry name" value="PutA_C"/>
</dbReference>
<dbReference type="EC" id="1.5.5.2" evidence="5"/>
<protein>
    <recommendedName>
        <fullName evidence="5">Bifunctional protein PutA</fullName>
    </recommendedName>
    <domain>
        <recommendedName>
            <fullName evidence="5">Proline dehydrogenase</fullName>
            <ecNumber evidence="5">1.5.5.2</ecNumber>
        </recommendedName>
        <alternativeName>
            <fullName evidence="5">Proline oxidase</fullName>
        </alternativeName>
    </domain>
    <domain>
        <recommendedName>
            <fullName evidence="5">Delta-1-pyrroline-5-carboxylate dehydrogenase</fullName>
            <shortName evidence="5">P5C dehydrogenase</shortName>
            <ecNumber evidence="5">1.2.1.88</ecNumber>
        </recommendedName>
        <alternativeName>
            <fullName evidence="5">L-glutamate gamma-semialdehyde dehydrogenase</fullName>
        </alternativeName>
    </domain>
</protein>
<dbReference type="Gene3D" id="3.40.309.10">
    <property type="entry name" value="Aldehyde Dehydrogenase, Chain A, domain 2"/>
    <property type="match status" value="1"/>
</dbReference>
<proteinExistence type="inferred from homology"/>
<dbReference type="Gene3D" id="1.20.5.460">
    <property type="entry name" value="Single helix bin"/>
    <property type="match status" value="1"/>
</dbReference>
<comment type="pathway">
    <text evidence="1 5">Amino-acid degradation; L-proline degradation into L-glutamate; L-glutamate from L-proline: step 2/2.</text>
</comment>
<dbReference type="GO" id="GO:0003700">
    <property type="term" value="F:DNA-binding transcription factor activity"/>
    <property type="evidence" value="ECO:0007669"/>
    <property type="project" value="InterPro"/>
</dbReference>
<dbReference type="PROSITE" id="PS00070">
    <property type="entry name" value="ALDEHYDE_DEHYDR_CYS"/>
    <property type="match status" value="1"/>
</dbReference>
<dbReference type="Pfam" id="PF14850">
    <property type="entry name" value="Pro_dh-DNA_bdg"/>
    <property type="match status" value="1"/>
</dbReference>
<feature type="domain" description="Proline dehydrogenase" evidence="8">
    <location>
        <begin position="195"/>
        <end position="492"/>
    </location>
</feature>
<keyword evidence="3 5" id="KW-0520">NAD</keyword>
<evidence type="ECO:0000259" key="9">
    <source>
        <dbReference type="Pfam" id="PF14850"/>
    </source>
</evidence>
<keyword evidence="5" id="KW-0642">Proline metabolism</keyword>
<keyword evidence="5" id="KW-0285">Flavoprotein</keyword>
<dbReference type="FunFam" id="3.40.309.10:FF:000005">
    <property type="entry name" value="1-pyrroline-5-carboxylate dehydrogenase 1"/>
    <property type="match status" value="1"/>
</dbReference>
<dbReference type="GO" id="GO:0004657">
    <property type="term" value="F:proline dehydrogenase activity"/>
    <property type="evidence" value="ECO:0007669"/>
    <property type="project" value="UniProtKB-UniRule"/>
</dbReference>
<comment type="catalytic activity">
    <reaction evidence="5">
        <text>L-proline + a quinone = (S)-1-pyrroline-5-carboxylate + a quinol + H(+)</text>
        <dbReference type="Rhea" id="RHEA:23784"/>
        <dbReference type="ChEBI" id="CHEBI:15378"/>
        <dbReference type="ChEBI" id="CHEBI:17388"/>
        <dbReference type="ChEBI" id="CHEBI:24646"/>
        <dbReference type="ChEBI" id="CHEBI:60039"/>
        <dbReference type="ChEBI" id="CHEBI:132124"/>
        <dbReference type="EC" id="1.5.5.2"/>
    </reaction>
</comment>
<name>K2KAZ0_9GAMM</name>
<dbReference type="PIRSF" id="PIRSF000197">
    <property type="entry name" value="Bifunct_PutA"/>
    <property type="match status" value="1"/>
</dbReference>
<dbReference type="UniPathway" id="UPA00261">
    <property type="reaction ID" value="UER00373"/>
</dbReference>
<dbReference type="InterPro" id="IPR025703">
    <property type="entry name" value="Bifunct_PutA"/>
</dbReference>
<dbReference type="InterPro" id="IPR029041">
    <property type="entry name" value="FAD-linked_oxidoreductase-like"/>
</dbReference>
<evidence type="ECO:0000256" key="2">
    <source>
        <dbReference type="ARBA" id="ARBA00023002"/>
    </source>
</evidence>
<dbReference type="PANTHER" id="PTHR42862:SF1">
    <property type="entry name" value="DELTA-1-PYRROLINE-5-CARBOXYLATE DEHYDROGENASE 2, ISOFORM A-RELATED"/>
    <property type="match status" value="1"/>
</dbReference>
<dbReference type="InterPro" id="IPR016161">
    <property type="entry name" value="Ald_DH/histidinol_DH"/>
</dbReference>
<comment type="similarity">
    <text evidence="5">In the C-terminal section; belongs to the aldehyde dehydrogenase family.</text>
</comment>
<keyword evidence="5" id="KW-0274">FAD</keyword>
<dbReference type="GO" id="GO:0010133">
    <property type="term" value="P:L-proline catabolic process to L-glutamate"/>
    <property type="evidence" value="ECO:0007669"/>
    <property type="project" value="UniProtKB-UniRule"/>
</dbReference>
<comment type="cofactor">
    <cofactor evidence="5">
        <name>FAD</name>
        <dbReference type="ChEBI" id="CHEBI:57692"/>
    </cofactor>
</comment>
<dbReference type="SUPFAM" id="SSF53720">
    <property type="entry name" value="ALDH-like"/>
    <property type="match status" value="1"/>
</dbReference>
<evidence type="ECO:0000256" key="1">
    <source>
        <dbReference type="ARBA" id="ARBA00004786"/>
    </source>
</evidence>
<dbReference type="GO" id="GO:0003842">
    <property type="term" value="F:L-glutamate gamma-semialdehyde dehydrogenase activity"/>
    <property type="evidence" value="ECO:0007669"/>
    <property type="project" value="UniProtKB-UniRule"/>
</dbReference>
<feature type="active site" evidence="6">
    <location>
        <position position="810"/>
    </location>
</feature>
<dbReference type="NCBIfam" id="NF008869">
    <property type="entry name" value="PRK11904.1"/>
    <property type="match status" value="1"/>
</dbReference>
<dbReference type="InterPro" id="IPR002872">
    <property type="entry name" value="Proline_DH_dom"/>
</dbReference>
<evidence type="ECO:0000259" key="7">
    <source>
        <dbReference type="Pfam" id="PF00171"/>
    </source>
</evidence>
<dbReference type="InterPro" id="IPR024089">
    <property type="entry name" value="PRODH_PutA_dom_I/II"/>
</dbReference>
<dbReference type="InterPro" id="IPR015590">
    <property type="entry name" value="Aldehyde_DH_dom"/>
</dbReference>
<feature type="domain" description="Proline dehydrogenase PutA" evidence="9">
    <location>
        <begin position="72"/>
        <end position="186"/>
    </location>
</feature>
<evidence type="ECO:0000313" key="11">
    <source>
        <dbReference type="Proteomes" id="UP000014115"/>
    </source>
</evidence>
<dbReference type="EC" id="1.2.1.88" evidence="5"/>
<dbReference type="EMBL" id="AMRG01000008">
    <property type="protein sequence ID" value="EKE83702.1"/>
    <property type="molecule type" value="Genomic_DNA"/>
</dbReference>
<dbReference type="InterPro" id="IPR050485">
    <property type="entry name" value="Proline_metab_enzyme"/>
</dbReference>
<dbReference type="Gene3D" id="3.20.20.220">
    <property type="match status" value="1"/>
</dbReference>
<evidence type="ECO:0000313" key="10">
    <source>
        <dbReference type="EMBL" id="EKE83702.1"/>
    </source>
</evidence>
<gene>
    <name evidence="10" type="ORF">A10D4_07635</name>
</gene>
<comment type="similarity">
    <text evidence="5">In the N-terminal section; belongs to the proline dehydrogenase family.</text>
</comment>
<comment type="function">
    <text evidence="5">Oxidizes proline to glutamate for use as a carbon and nitrogen source.</text>
</comment>
<dbReference type="InterPro" id="IPR016160">
    <property type="entry name" value="Ald_DH_CS_CYS"/>
</dbReference>
<dbReference type="InterPro" id="IPR024082">
    <property type="entry name" value="PRODH_PutA_dom_II"/>
</dbReference>
<dbReference type="SUPFAM" id="SSF51730">
    <property type="entry name" value="FAD-linked oxidoreductase"/>
    <property type="match status" value="1"/>
</dbReference>